<evidence type="ECO:0000259" key="2">
    <source>
        <dbReference type="PROSITE" id="PS50404"/>
    </source>
</evidence>
<feature type="domain" description="GST N-terminal" evidence="2">
    <location>
        <begin position="81"/>
        <end position="171"/>
    </location>
</feature>
<dbReference type="Gene3D" id="1.20.1050.10">
    <property type="match status" value="1"/>
</dbReference>
<gene>
    <name evidence="4" type="ORF">HRR80_001650</name>
</gene>
<dbReference type="InterPro" id="IPR050213">
    <property type="entry name" value="GST_superfamily"/>
</dbReference>
<dbReference type="SUPFAM" id="SSF52833">
    <property type="entry name" value="Thioredoxin-like"/>
    <property type="match status" value="1"/>
</dbReference>
<dbReference type="Gene3D" id="3.40.30.10">
    <property type="entry name" value="Glutaredoxin"/>
    <property type="match status" value="1"/>
</dbReference>
<dbReference type="InterPro" id="IPR036282">
    <property type="entry name" value="Glutathione-S-Trfase_C_sf"/>
</dbReference>
<name>A0AAN6F021_EXODE</name>
<reference evidence="4" key="1">
    <citation type="submission" date="2023-01" db="EMBL/GenBank/DDBJ databases">
        <title>Exophiala dermititidis isolated from Cystic Fibrosis Patient.</title>
        <authorList>
            <person name="Kurbessoian T."/>
            <person name="Crocker A."/>
            <person name="Murante D."/>
            <person name="Hogan D.A."/>
            <person name="Stajich J.E."/>
        </authorList>
    </citation>
    <scope>NUCLEOTIDE SEQUENCE</scope>
    <source>
        <strain evidence="4">Ex8</strain>
    </source>
</reference>
<dbReference type="CDD" id="cd03192">
    <property type="entry name" value="GST_C_Sigma_like"/>
    <property type="match status" value="1"/>
</dbReference>
<proteinExistence type="predicted"/>
<dbReference type="GO" id="GO:0006749">
    <property type="term" value="P:glutathione metabolic process"/>
    <property type="evidence" value="ECO:0007669"/>
    <property type="project" value="TreeGrafter"/>
</dbReference>
<evidence type="ECO:0000313" key="4">
    <source>
        <dbReference type="EMBL" id="KAJ8994956.1"/>
    </source>
</evidence>
<feature type="region of interest" description="Disordered" evidence="1">
    <location>
        <begin position="42"/>
        <end position="78"/>
    </location>
</feature>
<dbReference type="PROSITE" id="PS50404">
    <property type="entry name" value="GST_NTER"/>
    <property type="match status" value="1"/>
</dbReference>
<sequence>MNHYPVLARLGHSYLSHLHPSSSTPRTIRQFKSAPLPVINSPNDFFFHHQSPPSPSSRTMATDTSSTSSSNKRQKTTGEKPFRLIYWPGIPGRGEHIRLAFEATGTPYTDVAKTDSAIPTITNLISEDNTGDDHHNPPPFAPPILQHGDDVLISQTSNILLYLGPKLGLVPDPKEDPVGLYHVNALALTALDGLSNEPHDVHHPIAVGLYYEDQKTEALRRAKDYRENRLPKFLGYFERVLSGKAGGRSGEGGYLYGGKLTYADLVLFQCLDGLSFAFPNYIKKIRESGQYDRVWKLYERVKGLETIKSYLKSERRVEYGMGIYRHYPELDDEE</sequence>
<feature type="domain" description="GST C-terminal" evidence="3">
    <location>
        <begin position="176"/>
        <end position="330"/>
    </location>
</feature>
<dbReference type="PANTHER" id="PTHR11571:SF263">
    <property type="entry name" value="GLUTATHIONE S-TRANSFERASE"/>
    <property type="match status" value="1"/>
</dbReference>
<evidence type="ECO:0000259" key="3">
    <source>
        <dbReference type="PROSITE" id="PS50405"/>
    </source>
</evidence>
<dbReference type="PANTHER" id="PTHR11571">
    <property type="entry name" value="GLUTATHIONE S-TRANSFERASE"/>
    <property type="match status" value="1"/>
</dbReference>
<dbReference type="InterPro" id="IPR036249">
    <property type="entry name" value="Thioredoxin-like_sf"/>
</dbReference>
<dbReference type="PROSITE" id="PS50405">
    <property type="entry name" value="GST_CTER"/>
    <property type="match status" value="1"/>
</dbReference>
<comment type="caution">
    <text evidence="4">The sequence shown here is derived from an EMBL/GenBank/DDBJ whole genome shotgun (WGS) entry which is preliminary data.</text>
</comment>
<dbReference type="Pfam" id="PF14497">
    <property type="entry name" value="GST_C_3"/>
    <property type="match status" value="1"/>
</dbReference>
<dbReference type="FunFam" id="1.20.1050.10:FF:000051">
    <property type="entry name" value="Glutathione S-transferase"/>
    <property type="match status" value="1"/>
</dbReference>
<dbReference type="AlphaFoldDB" id="A0AAN6F021"/>
<evidence type="ECO:0000256" key="1">
    <source>
        <dbReference type="SAM" id="MobiDB-lite"/>
    </source>
</evidence>
<organism evidence="4 5">
    <name type="scientific">Exophiala dermatitidis</name>
    <name type="common">Black yeast-like fungus</name>
    <name type="synonym">Wangiella dermatitidis</name>
    <dbReference type="NCBI Taxonomy" id="5970"/>
    <lineage>
        <taxon>Eukaryota</taxon>
        <taxon>Fungi</taxon>
        <taxon>Dikarya</taxon>
        <taxon>Ascomycota</taxon>
        <taxon>Pezizomycotina</taxon>
        <taxon>Eurotiomycetes</taxon>
        <taxon>Chaetothyriomycetidae</taxon>
        <taxon>Chaetothyriales</taxon>
        <taxon>Herpotrichiellaceae</taxon>
        <taxon>Exophiala</taxon>
    </lineage>
</organism>
<dbReference type="InterPro" id="IPR004046">
    <property type="entry name" value="GST_C"/>
</dbReference>
<evidence type="ECO:0008006" key="6">
    <source>
        <dbReference type="Google" id="ProtNLM"/>
    </source>
</evidence>
<dbReference type="GO" id="GO:0004364">
    <property type="term" value="F:glutathione transferase activity"/>
    <property type="evidence" value="ECO:0007669"/>
    <property type="project" value="TreeGrafter"/>
</dbReference>
<dbReference type="SUPFAM" id="SSF47616">
    <property type="entry name" value="GST C-terminal domain-like"/>
    <property type="match status" value="1"/>
</dbReference>
<dbReference type="InterPro" id="IPR010987">
    <property type="entry name" value="Glutathione-S-Trfase_C-like"/>
</dbReference>
<feature type="compositionally biased region" description="Low complexity" evidence="1">
    <location>
        <begin position="56"/>
        <end position="70"/>
    </location>
</feature>
<dbReference type="InterPro" id="IPR004045">
    <property type="entry name" value="Glutathione_S-Trfase_N"/>
</dbReference>
<dbReference type="Proteomes" id="UP001161757">
    <property type="component" value="Unassembled WGS sequence"/>
</dbReference>
<evidence type="ECO:0000313" key="5">
    <source>
        <dbReference type="Proteomes" id="UP001161757"/>
    </source>
</evidence>
<accession>A0AAN6F021</accession>
<protein>
    <recommendedName>
        <fullName evidence="6">Glutathione S-transferase</fullName>
    </recommendedName>
</protein>
<dbReference type="EMBL" id="JAJGCB010000002">
    <property type="protein sequence ID" value="KAJ8994956.1"/>
    <property type="molecule type" value="Genomic_DNA"/>
</dbReference>